<sequence>MTVTLGDFFYDANREVLNFLFGFEDASSASAPTSLSDSTDASISGSVSGSGSDPAKMDPERVSSFFMVLAGVAALLTIAVYLMHLRQYRRHWTQPKTQTLILVIMSIVPVWAVISALITFFPVARYGLLVPLDIYESLTILVFLKLIYWYLGGKDQVRVKAEHKTSYRTCLYLYRVTPGEKFMKVVHIFIYQFVIIRPLLSILVCALYYSGFYEKGRLSLTNWPTLVVTLCLYTSLGFAMWALLQLYRVFSVVLQPYSTGSKFLALKFYIFMHALWGFFFTRFMDRVSEDFQNLVNAAQLQYSTFTVLMFISAILNITVFFHYKEYVDNFAGPPGSGGSGLGGPAGSEAQPILEASHSDYGSRQRNNAGYADLADTFPTQYTRLSSHSAVIYEADVITEGVTQNQALITSASYSSLANMGATDDDEFHSDDAPDGPSGSAVSGARLIVGGQYYVDDRGNSIHSSATEDYCPFGSPV</sequence>
<feature type="transmembrane region" description="Helical" evidence="6">
    <location>
        <begin position="223"/>
        <end position="244"/>
    </location>
</feature>
<dbReference type="eggNOG" id="KOG2641">
    <property type="taxonomic scope" value="Eukaryota"/>
</dbReference>
<keyword evidence="3 6" id="KW-1133">Transmembrane helix</keyword>
<dbReference type="GO" id="GO:0016020">
    <property type="term" value="C:membrane"/>
    <property type="evidence" value="ECO:0007669"/>
    <property type="project" value="UniProtKB-SubCell"/>
</dbReference>
<keyword evidence="8" id="KW-1185">Reference proteome</keyword>
<dbReference type="AlphaFoldDB" id="A0A058Z2N5"/>
<protein>
    <submittedName>
        <fullName evidence="7">Uncharacterized protein</fullName>
    </submittedName>
</protein>
<feature type="region of interest" description="Disordered" evidence="5">
    <location>
        <begin position="421"/>
        <end position="441"/>
    </location>
</feature>
<dbReference type="Pfam" id="PF03619">
    <property type="entry name" value="Solute_trans_a"/>
    <property type="match status" value="1"/>
</dbReference>
<feature type="region of interest" description="Disordered" evidence="5">
    <location>
        <begin position="29"/>
        <end position="55"/>
    </location>
</feature>
<keyword evidence="2 6" id="KW-0812">Transmembrane</keyword>
<accession>A0A058Z2N5</accession>
<feature type="compositionally biased region" description="Low complexity" evidence="5">
    <location>
        <begin position="29"/>
        <end position="53"/>
    </location>
</feature>
<organism evidence="7">
    <name type="scientific">Fonticula alba</name>
    <name type="common">Slime mold</name>
    <dbReference type="NCBI Taxonomy" id="691883"/>
    <lineage>
        <taxon>Eukaryota</taxon>
        <taxon>Rotosphaerida</taxon>
        <taxon>Fonticulaceae</taxon>
        <taxon>Fonticula</taxon>
    </lineage>
</organism>
<dbReference type="OrthoDB" id="5348404at2759"/>
<feature type="transmembrane region" description="Helical" evidence="6">
    <location>
        <begin position="304"/>
        <end position="323"/>
    </location>
</feature>
<feature type="transmembrane region" description="Helical" evidence="6">
    <location>
        <begin position="134"/>
        <end position="151"/>
    </location>
</feature>
<proteinExistence type="predicted"/>
<evidence type="ECO:0000256" key="5">
    <source>
        <dbReference type="SAM" id="MobiDB-lite"/>
    </source>
</evidence>
<evidence type="ECO:0000313" key="7">
    <source>
        <dbReference type="EMBL" id="KCV68529.1"/>
    </source>
</evidence>
<feature type="transmembrane region" description="Helical" evidence="6">
    <location>
        <begin position="62"/>
        <end position="83"/>
    </location>
</feature>
<evidence type="ECO:0000313" key="8">
    <source>
        <dbReference type="Proteomes" id="UP000030693"/>
    </source>
</evidence>
<dbReference type="STRING" id="691883.A0A058Z2N5"/>
<evidence type="ECO:0000256" key="2">
    <source>
        <dbReference type="ARBA" id="ARBA00022692"/>
    </source>
</evidence>
<feature type="transmembrane region" description="Helical" evidence="6">
    <location>
        <begin position="188"/>
        <end position="211"/>
    </location>
</feature>
<dbReference type="SMART" id="SM01417">
    <property type="entry name" value="Solute_trans_a"/>
    <property type="match status" value="1"/>
</dbReference>
<dbReference type="RefSeq" id="XP_009496961.1">
    <property type="nucleotide sequence ID" value="XM_009498686.1"/>
</dbReference>
<feature type="transmembrane region" description="Helical" evidence="6">
    <location>
        <begin position="99"/>
        <end position="122"/>
    </location>
</feature>
<feature type="transmembrane region" description="Helical" evidence="6">
    <location>
        <begin position="264"/>
        <end position="284"/>
    </location>
</feature>
<dbReference type="PANTHER" id="PTHR23423">
    <property type="entry name" value="ORGANIC SOLUTE TRANSPORTER-RELATED"/>
    <property type="match status" value="1"/>
</dbReference>
<reference evidence="7" key="1">
    <citation type="submission" date="2013-04" db="EMBL/GenBank/DDBJ databases">
        <title>The Genome Sequence of Fonticula alba ATCC 38817.</title>
        <authorList>
            <consortium name="The Broad Institute Genomics Platform"/>
            <person name="Russ C."/>
            <person name="Cuomo C."/>
            <person name="Burger G."/>
            <person name="Gray M.W."/>
            <person name="Holland P.W.H."/>
            <person name="King N."/>
            <person name="Lang F.B.F."/>
            <person name="Roger A.J."/>
            <person name="Ruiz-Trillo I."/>
            <person name="Brown M."/>
            <person name="Walker B."/>
            <person name="Young S."/>
            <person name="Zeng Q."/>
            <person name="Gargeya S."/>
            <person name="Fitzgerald M."/>
            <person name="Haas B."/>
            <person name="Abouelleil A."/>
            <person name="Allen A.W."/>
            <person name="Alvarado L."/>
            <person name="Arachchi H.M."/>
            <person name="Berlin A.M."/>
            <person name="Chapman S.B."/>
            <person name="Gainer-Dewar J."/>
            <person name="Goldberg J."/>
            <person name="Griggs A."/>
            <person name="Gujja S."/>
            <person name="Hansen M."/>
            <person name="Howarth C."/>
            <person name="Imamovic A."/>
            <person name="Ireland A."/>
            <person name="Larimer J."/>
            <person name="McCowan C."/>
            <person name="Murphy C."/>
            <person name="Pearson M."/>
            <person name="Poon T.W."/>
            <person name="Priest M."/>
            <person name="Roberts A."/>
            <person name="Saif S."/>
            <person name="Shea T."/>
            <person name="Sisk P."/>
            <person name="Sykes S."/>
            <person name="Wortman J."/>
            <person name="Nusbaum C."/>
            <person name="Birren B."/>
        </authorList>
    </citation>
    <scope>NUCLEOTIDE SEQUENCE [LARGE SCALE GENOMIC DNA]</scope>
    <source>
        <strain evidence="7">ATCC 38817</strain>
    </source>
</reference>
<evidence type="ECO:0000256" key="1">
    <source>
        <dbReference type="ARBA" id="ARBA00004141"/>
    </source>
</evidence>
<dbReference type="GeneID" id="20529547"/>
<name>A0A058Z2N5_FONAL</name>
<dbReference type="EMBL" id="KB932208">
    <property type="protein sequence ID" value="KCV68529.1"/>
    <property type="molecule type" value="Genomic_DNA"/>
</dbReference>
<evidence type="ECO:0000256" key="3">
    <source>
        <dbReference type="ARBA" id="ARBA00022989"/>
    </source>
</evidence>
<dbReference type="InterPro" id="IPR005178">
    <property type="entry name" value="Ostalpha/TMEM184C"/>
</dbReference>
<gene>
    <name evidence="7" type="ORF">H696_04822</name>
</gene>
<comment type="subcellular location">
    <subcellularLocation>
        <location evidence="1">Membrane</location>
        <topology evidence="1">Multi-pass membrane protein</topology>
    </subcellularLocation>
</comment>
<keyword evidence="4 6" id="KW-0472">Membrane</keyword>
<dbReference type="Proteomes" id="UP000030693">
    <property type="component" value="Unassembled WGS sequence"/>
</dbReference>
<evidence type="ECO:0000256" key="4">
    <source>
        <dbReference type="ARBA" id="ARBA00023136"/>
    </source>
</evidence>
<evidence type="ECO:0000256" key="6">
    <source>
        <dbReference type="SAM" id="Phobius"/>
    </source>
</evidence>